<evidence type="ECO:0000256" key="5">
    <source>
        <dbReference type="ARBA" id="ARBA00022989"/>
    </source>
</evidence>
<evidence type="ECO:0008006" key="13">
    <source>
        <dbReference type="Google" id="ProtNLM"/>
    </source>
</evidence>
<keyword evidence="3 8" id="KW-0732">Signal</keyword>
<dbReference type="Gene3D" id="2.70.130.10">
    <property type="entry name" value="Mannose-6-phosphate receptor binding domain"/>
    <property type="match status" value="1"/>
</dbReference>
<organism evidence="9 12">
    <name type="scientific">Adineta ricciae</name>
    <name type="common">Rotifer</name>
    <dbReference type="NCBI Taxonomy" id="249248"/>
    <lineage>
        <taxon>Eukaryota</taxon>
        <taxon>Metazoa</taxon>
        <taxon>Spiralia</taxon>
        <taxon>Gnathifera</taxon>
        <taxon>Rotifera</taxon>
        <taxon>Eurotatoria</taxon>
        <taxon>Bdelloidea</taxon>
        <taxon>Adinetida</taxon>
        <taxon>Adinetidae</taxon>
        <taxon>Adineta</taxon>
    </lineage>
</organism>
<comment type="caution">
    <text evidence="9">The sequence shown here is derived from an EMBL/GenBank/DDBJ whole genome shotgun (WGS) entry which is preliminary data.</text>
</comment>
<keyword evidence="6 7" id="KW-0472">Membrane</keyword>
<dbReference type="Proteomes" id="UP000663852">
    <property type="component" value="Unassembled WGS sequence"/>
</dbReference>
<evidence type="ECO:0000256" key="4">
    <source>
        <dbReference type="ARBA" id="ARBA00022927"/>
    </source>
</evidence>
<keyword evidence="4" id="KW-0653">Protein transport</keyword>
<feature type="chain" id="PRO_5036224443" description="Autophagy-related protein 27" evidence="8">
    <location>
        <begin position="24"/>
        <end position="252"/>
    </location>
</feature>
<evidence type="ECO:0000313" key="9">
    <source>
        <dbReference type="EMBL" id="CAF0989482.1"/>
    </source>
</evidence>
<dbReference type="GO" id="GO:0005802">
    <property type="term" value="C:trans-Golgi network"/>
    <property type="evidence" value="ECO:0007669"/>
    <property type="project" value="TreeGrafter"/>
</dbReference>
<dbReference type="GO" id="GO:0015031">
    <property type="term" value="P:protein transport"/>
    <property type="evidence" value="ECO:0007669"/>
    <property type="project" value="UniProtKB-KW"/>
</dbReference>
<keyword evidence="11" id="KW-1185">Reference proteome</keyword>
<proteinExistence type="predicted"/>
<name>A0A814FYW6_ADIRI</name>
<gene>
    <name evidence="9" type="ORF">EDS130_LOCUS14310</name>
    <name evidence="10" type="ORF">XAT740_LOCUS28462</name>
</gene>
<accession>A0A814FYW6</accession>
<keyword evidence="4" id="KW-0813">Transport</keyword>
<keyword evidence="2 7" id="KW-0812">Transmembrane</keyword>
<dbReference type="AlphaFoldDB" id="A0A814FYW6"/>
<protein>
    <recommendedName>
        <fullName evidence="13">Autophagy-related protein 27</fullName>
    </recommendedName>
</protein>
<feature type="signal peptide" evidence="8">
    <location>
        <begin position="1"/>
        <end position="23"/>
    </location>
</feature>
<dbReference type="OrthoDB" id="29460at2759"/>
<keyword evidence="5 7" id="KW-1133">Transmembrane helix</keyword>
<dbReference type="PANTHER" id="PTHR15071">
    <property type="entry name" value="MANNOSE-6-PHOSPHATE RECEPTOR FAMILY MEMBER"/>
    <property type="match status" value="1"/>
</dbReference>
<evidence type="ECO:0000256" key="3">
    <source>
        <dbReference type="ARBA" id="ARBA00022729"/>
    </source>
</evidence>
<dbReference type="GO" id="GO:0000139">
    <property type="term" value="C:Golgi membrane"/>
    <property type="evidence" value="ECO:0007669"/>
    <property type="project" value="UniProtKB-SubCell"/>
</dbReference>
<dbReference type="EMBL" id="CAJNOJ010000058">
    <property type="protein sequence ID" value="CAF0989482.1"/>
    <property type="molecule type" value="Genomic_DNA"/>
</dbReference>
<evidence type="ECO:0000256" key="2">
    <source>
        <dbReference type="ARBA" id="ARBA00022692"/>
    </source>
</evidence>
<dbReference type="Pfam" id="PF09451">
    <property type="entry name" value="ATG27"/>
    <property type="match status" value="1"/>
</dbReference>
<dbReference type="Proteomes" id="UP000663828">
    <property type="component" value="Unassembled WGS sequence"/>
</dbReference>
<evidence type="ECO:0000256" key="7">
    <source>
        <dbReference type="SAM" id="Phobius"/>
    </source>
</evidence>
<evidence type="ECO:0000313" key="10">
    <source>
        <dbReference type="EMBL" id="CAF1293400.1"/>
    </source>
</evidence>
<evidence type="ECO:0000256" key="6">
    <source>
        <dbReference type="ARBA" id="ARBA00023136"/>
    </source>
</evidence>
<dbReference type="InterPro" id="IPR009011">
    <property type="entry name" value="Man6P_isomerase_rcpt-bd_dom_sf"/>
</dbReference>
<evidence type="ECO:0000313" key="12">
    <source>
        <dbReference type="Proteomes" id="UP000663852"/>
    </source>
</evidence>
<dbReference type="EMBL" id="CAJNOR010002431">
    <property type="protein sequence ID" value="CAF1293400.1"/>
    <property type="molecule type" value="Genomic_DNA"/>
</dbReference>
<dbReference type="GO" id="GO:0034045">
    <property type="term" value="C:phagophore assembly site membrane"/>
    <property type="evidence" value="ECO:0007669"/>
    <property type="project" value="UniProtKB-SubCell"/>
</dbReference>
<dbReference type="PANTHER" id="PTHR15071:SF0">
    <property type="entry name" value="MANNOSE 6-PHOSPHATE RECEPTOR-LIKE PROTEIN 1"/>
    <property type="match status" value="1"/>
</dbReference>
<evidence type="ECO:0000256" key="8">
    <source>
        <dbReference type="SAM" id="SignalP"/>
    </source>
</evidence>
<feature type="transmembrane region" description="Helical" evidence="7">
    <location>
        <begin position="181"/>
        <end position="205"/>
    </location>
</feature>
<dbReference type="InterPro" id="IPR018939">
    <property type="entry name" value="Autophagy-rel_prot_27"/>
</dbReference>
<sequence length="252" mass="27149">MLSLFSSTVFFFNLVFISSVIRAENPCRFDHTKGTIDLTSVGRTDGTAAYIDKTPPTSGDYKYSYNPCKPFTELPSCVNVAACQVSADKKYSFSIGLQDSASWNPGTGLGSLPSVTYSDGVKQASVTLQCSTDGSESLEALGESPTNFYKFRLTHKCACWDGCKNSPDTTTKSSKGSGGGIGGGAVFVIILFVLAIVYFVGFALFARFRLQRTGVDLVANRTFWVALPGYAKDGAVYLYGRVTNKSTNYQSV</sequence>
<dbReference type="SUPFAM" id="SSF50911">
    <property type="entry name" value="Mannose 6-phosphate receptor domain"/>
    <property type="match status" value="1"/>
</dbReference>
<comment type="subcellular location">
    <subcellularLocation>
        <location evidence="1">Preautophagosomal structure membrane</location>
        <topology evidence="1">Single-pass type I membrane protein</topology>
    </subcellularLocation>
</comment>
<reference evidence="9" key="1">
    <citation type="submission" date="2021-02" db="EMBL/GenBank/DDBJ databases">
        <authorList>
            <person name="Nowell W R."/>
        </authorList>
    </citation>
    <scope>NUCLEOTIDE SEQUENCE</scope>
</reference>
<evidence type="ECO:0000256" key="1">
    <source>
        <dbReference type="ARBA" id="ARBA00004472"/>
    </source>
</evidence>
<evidence type="ECO:0000313" key="11">
    <source>
        <dbReference type="Proteomes" id="UP000663828"/>
    </source>
</evidence>